<evidence type="ECO:0000313" key="3">
    <source>
        <dbReference type="Proteomes" id="UP001152888"/>
    </source>
</evidence>
<reference evidence="2" key="1">
    <citation type="submission" date="2022-03" db="EMBL/GenBank/DDBJ databases">
        <authorList>
            <person name="Sayadi A."/>
        </authorList>
    </citation>
    <scope>NUCLEOTIDE SEQUENCE</scope>
</reference>
<feature type="region of interest" description="Disordered" evidence="1">
    <location>
        <begin position="1"/>
        <end position="21"/>
    </location>
</feature>
<keyword evidence="3" id="KW-1185">Reference proteome</keyword>
<name>A0A9P0P0C0_ACAOB</name>
<dbReference type="AlphaFoldDB" id="A0A9P0P0C0"/>
<comment type="caution">
    <text evidence="2">The sequence shown here is derived from an EMBL/GenBank/DDBJ whole genome shotgun (WGS) entry which is preliminary data.</text>
</comment>
<accession>A0A9P0P0C0</accession>
<organism evidence="2 3">
    <name type="scientific">Acanthoscelides obtectus</name>
    <name type="common">Bean weevil</name>
    <name type="synonym">Bruchus obtectus</name>
    <dbReference type="NCBI Taxonomy" id="200917"/>
    <lineage>
        <taxon>Eukaryota</taxon>
        <taxon>Metazoa</taxon>
        <taxon>Ecdysozoa</taxon>
        <taxon>Arthropoda</taxon>
        <taxon>Hexapoda</taxon>
        <taxon>Insecta</taxon>
        <taxon>Pterygota</taxon>
        <taxon>Neoptera</taxon>
        <taxon>Endopterygota</taxon>
        <taxon>Coleoptera</taxon>
        <taxon>Polyphaga</taxon>
        <taxon>Cucujiformia</taxon>
        <taxon>Chrysomeloidea</taxon>
        <taxon>Chrysomelidae</taxon>
        <taxon>Bruchinae</taxon>
        <taxon>Bruchini</taxon>
        <taxon>Acanthoscelides</taxon>
    </lineage>
</organism>
<feature type="compositionally biased region" description="Pro residues" evidence="1">
    <location>
        <begin position="1"/>
        <end position="14"/>
    </location>
</feature>
<sequence length="90" mass="9521">MDFSPILPPLPPPSRTASSAPPISGACHTWLMLLPGPILLLTRYSRHPHVGLGESLTSHTPSNYLQPSICGFSGCKVLSGGFSAIAVQKR</sequence>
<proteinExistence type="predicted"/>
<gene>
    <name evidence="2" type="ORF">ACAOBT_LOCUS4319</name>
</gene>
<evidence type="ECO:0000256" key="1">
    <source>
        <dbReference type="SAM" id="MobiDB-lite"/>
    </source>
</evidence>
<dbReference type="EMBL" id="CAKOFQ010006697">
    <property type="protein sequence ID" value="CAH1961738.1"/>
    <property type="molecule type" value="Genomic_DNA"/>
</dbReference>
<dbReference type="Proteomes" id="UP001152888">
    <property type="component" value="Unassembled WGS sequence"/>
</dbReference>
<protein>
    <submittedName>
        <fullName evidence="2">Uncharacterized protein</fullName>
    </submittedName>
</protein>
<evidence type="ECO:0000313" key="2">
    <source>
        <dbReference type="EMBL" id="CAH1961738.1"/>
    </source>
</evidence>